<dbReference type="InterPro" id="IPR035953">
    <property type="entry name" value="Dextranase_N-ter"/>
</dbReference>
<dbReference type="PROSITE" id="PS51257">
    <property type="entry name" value="PROKAR_LIPOPROTEIN"/>
    <property type="match status" value="1"/>
</dbReference>
<accession>A0A4Y7UDB6</accession>
<dbReference type="RefSeq" id="WP_132035341.1">
    <property type="nucleotide sequence ID" value="NZ_QWDN01000003.1"/>
</dbReference>
<reference evidence="1 3" key="1">
    <citation type="journal article" date="2015" name="Stand. Genomic Sci.">
        <title>Genomic Encyclopedia of Bacterial and Archaeal Type Strains, Phase III: the genomes of soil and plant-associated and newly described type strains.</title>
        <authorList>
            <person name="Whitman W.B."/>
            <person name="Woyke T."/>
            <person name="Klenk H.P."/>
            <person name="Zhou Y."/>
            <person name="Lilburn T.G."/>
            <person name="Beck B.J."/>
            <person name="De Vos P."/>
            <person name="Vandamme P."/>
            <person name="Eisen J.A."/>
            <person name="Garrity G."/>
            <person name="Hugenholtz P."/>
            <person name="Kyrpides N.C."/>
        </authorList>
    </citation>
    <scope>NUCLEOTIDE SEQUENCE [LARGE SCALE GENOMIC DNA]</scope>
    <source>
        <strain evidence="1 3">P5626</strain>
    </source>
</reference>
<dbReference type="Proteomes" id="UP000298340">
    <property type="component" value="Unassembled WGS sequence"/>
</dbReference>
<evidence type="ECO:0000313" key="4">
    <source>
        <dbReference type="Proteomes" id="UP000298340"/>
    </source>
</evidence>
<keyword evidence="3" id="KW-1185">Reference proteome</keyword>
<dbReference type="OrthoDB" id="9795222at2"/>
<organism evidence="2 4">
    <name type="scientific">Flavobacterium circumlabens</name>
    <dbReference type="NCBI Taxonomy" id="2133765"/>
    <lineage>
        <taxon>Bacteria</taxon>
        <taxon>Pseudomonadati</taxon>
        <taxon>Bacteroidota</taxon>
        <taxon>Flavobacteriia</taxon>
        <taxon>Flavobacteriales</taxon>
        <taxon>Flavobacteriaceae</taxon>
        <taxon>Flavobacterium</taxon>
    </lineage>
</organism>
<evidence type="ECO:0000313" key="3">
    <source>
        <dbReference type="Proteomes" id="UP000295270"/>
    </source>
</evidence>
<evidence type="ECO:0000313" key="2">
    <source>
        <dbReference type="EMBL" id="TEB44443.1"/>
    </source>
</evidence>
<protein>
    <submittedName>
        <fullName evidence="1">Glycosyl hydrolase family 49</fullName>
    </submittedName>
</protein>
<sequence>MKINTFKKVFYVTTILVAVFTSCEKFEENEGGEVEKISSVEKSAVLASAGGLTVPPIISQTTINNFNTANSSNPLKHLTISNDYRVEVKLSTSNVYQEVQVFKTDNYAIAKGSDRRPQNSASFANFSFTSGNTIDIRVTGIQPLTGCVIRPRRLGITSTKVNTYQYSFRINTNQKLSLDMNGNRLNPLFIFGNPPEPTLETSAAGAINFAPGTITNVDHMVINSGARINIPAGAIVQGNFVLPKGANNVKFLGHGIITSGNLNFSSTGDIKWDNSTFAPDPGHRAWNGVNNVSWEGLTIVNAAQWVFACTYGNEGTNNETHSSHHNTFRDLKQVHWNPETDPMWFDGDYNTVNDCFFFANDDVTSHGSNNCTLTNLVIWQGGNGGHLLLLDNWSSSNTITYDNIDLIGQDNVMETVLLKATQPLNRTFNNITIKNLFVEERTAPSSYWKNRFFSLYAPTGTGKYSVSNFLFNNIRLPNQNSAADGEGILAPALSVTGLKFTNLYMGGTKMMSLSGAHISKNGNVTGEVFQ</sequence>
<dbReference type="SUPFAM" id="SSF51126">
    <property type="entry name" value="Pectin lyase-like"/>
    <property type="match status" value="1"/>
</dbReference>
<dbReference type="InterPro" id="IPR011050">
    <property type="entry name" value="Pectin_lyase_fold/virulence"/>
</dbReference>
<dbReference type="Gene3D" id="2.60.350.10">
    <property type="entry name" value="Dextranase, N-terminal"/>
    <property type="match status" value="1"/>
</dbReference>
<dbReference type="Proteomes" id="UP000295270">
    <property type="component" value="Unassembled WGS sequence"/>
</dbReference>
<gene>
    <name evidence="2" type="ORF">D0809_11900</name>
    <name evidence="1" type="ORF">EV142_103496</name>
</gene>
<reference evidence="1" key="3">
    <citation type="submission" date="2019-03" db="EMBL/GenBank/DDBJ databases">
        <authorList>
            <person name="Whitman W."/>
            <person name="Huntemann M."/>
            <person name="Clum A."/>
            <person name="Pillay M."/>
            <person name="Palaniappan K."/>
            <person name="Varghese N."/>
            <person name="Mikhailova N."/>
            <person name="Stamatis D."/>
            <person name="Reddy T."/>
            <person name="Daum C."/>
            <person name="Shapiro N."/>
            <person name="Ivanova N."/>
            <person name="Kyrpides N."/>
            <person name="Woyke T."/>
        </authorList>
    </citation>
    <scope>NUCLEOTIDE SEQUENCE</scope>
    <source>
        <strain evidence="1">P5626</strain>
    </source>
</reference>
<proteinExistence type="predicted"/>
<dbReference type="InterPro" id="IPR012334">
    <property type="entry name" value="Pectin_lyas_fold"/>
</dbReference>
<dbReference type="EMBL" id="SLWA01000003">
    <property type="protein sequence ID" value="TCN59047.1"/>
    <property type="molecule type" value="Genomic_DNA"/>
</dbReference>
<dbReference type="EMBL" id="QWDN01000003">
    <property type="protein sequence ID" value="TEB44443.1"/>
    <property type="molecule type" value="Genomic_DNA"/>
</dbReference>
<dbReference type="GO" id="GO:0016787">
    <property type="term" value="F:hydrolase activity"/>
    <property type="evidence" value="ECO:0007669"/>
    <property type="project" value="UniProtKB-KW"/>
</dbReference>
<keyword evidence="1" id="KW-0378">Hydrolase</keyword>
<dbReference type="AlphaFoldDB" id="A0A4Y7UDB6"/>
<comment type="caution">
    <text evidence="2">The sequence shown here is derived from an EMBL/GenBank/DDBJ whole genome shotgun (WGS) entry which is preliminary data.</text>
</comment>
<dbReference type="Gene3D" id="2.160.20.10">
    <property type="entry name" value="Single-stranded right-handed beta-helix, Pectin lyase-like"/>
    <property type="match status" value="1"/>
</dbReference>
<reference evidence="2 4" key="2">
    <citation type="journal article" date="2018" name="Syst. Appl. Microbiol.">
        <title>Flavobacterium circumlabens sp. nov. and Flavobacterium cupreum sp. nov., two psychrotrophic species isolated from Antarctic environmental samples.</title>
        <authorList>
            <person name="Kralova S."/>
            <person name="Busse H.J."/>
            <person name="Svec P."/>
            <person name="Maslanova I."/>
            <person name="Stankova E."/>
            <person name="Bartak M."/>
            <person name="Sedlacek I."/>
        </authorList>
    </citation>
    <scope>NUCLEOTIDE SEQUENCE [LARGE SCALE GENOMIC DNA]</scope>
    <source>
        <strain evidence="2 4">CCM 8828</strain>
    </source>
</reference>
<name>A0A4Y7UDB6_9FLAO</name>
<evidence type="ECO:0000313" key="1">
    <source>
        <dbReference type="EMBL" id="TCN59047.1"/>
    </source>
</evidence>